<name>A0ABQ9HP73_9NEOP</name>
<keyword evidence="2" id="KW-1185">Reference proteome</keyword>
<gene>
    <name evidence="1" type="ORF">PR048_012331</name>
</gene>
<accession>A0ABQ9HP73</accession>
<dbReference type="Proteomes" id="UP001159363">
    <property type="component" value="Chromosome X"/>
</dbReference>
<protein>
    <submittedName>
        <fullName evidence="1">Uncharacterized protein</fullName>
    </submittedName>
</protein>
<comment type="caution">
    <text evidence="1">The sequence shown here is derived from an EMBL/GenBank/DDBJ whole genome shotgun (WGS) entry which is preliminary data.</text>
</comment>
<sequence length="222" mass="25354">MGKMSHEVPNMFHGREVWESCWPEQLSNIKKSTSSSSNSMWTSISMLTQYITFLLEECAGFEQVEQMEQIDQMGQLEQTEQMRQMEQMEQMELWHADTGDNNTFDQRPVAPTRKALNLRAVHPSSPFPVIIWYVRHLFSNLQPYGYFMCCGGVVVRLLASQYGEPGSIPGGIAPRFSHVGIVTDDAAARRHLQFPPHLHSVATLYSPHFAHFCSRDAVVKNY</sequence>
<evidence type="ECO:0000313" key="2">
    <source>
        <dbReference type="Proteomes" id="UP001159363"/>
    </source>
</evidence>
<evidence type="ECO:0000313" key="1">
    <source>
        <dbReference type="EMBL" id="KAJ8886122.1"/>
    </source>
</evidence>
<reference evidence="1 2" key="1">
    <citation type="submission" date="2023-02" db="EMBL/GenBank/DDBJ databases">
        <title>LHISI_Scaffold_Assembly.</title>
        <authorList>
            <person name="Stuart O.P."/>
            <person name="Cleave R."/>
            <person name="Magrath M.J.L."/>
            <person name="Mikheyev A.S."/>
        </authorList>
    </citation>
    <scope>NUCLEOTIDE SEQUENCE [LARGE SCALE GENOMIC DNA]</scope>
    <source>
        <strain evidence="1">Daus_M_001</strain>
        <tissue evidence="1">Leg muscle</tissue>
    </source>
</reference>
<organism evidence="1 2">
    <name type="scientific">Dryococelus australis</name>
    <dbReference type="NCBI Taxonomy" id="614101"/>
    <lineage>
        <taxon>Eukaryota</taxon>
        <taxon>Metazoa</taxon>
        <taxon>Ecdysozoa</taxon>
        <taxon>Arthropoda</taxon>
        <taxon>Hexapoda</taxon>
        <taxon>Insecta</taxon>
        <taxon>Pterygota</taxon>
        <taxon>Neoptera</taxon>
        <taxon>Polyneoptera</taxon>
        <taxon>Phasmatodea</taxon>
        <taxon>Verophasmatodea</taxon>
        <taxon>Anareolatae</taxon>
        <taxon>Phasmatidae</taxon>
        <taxon>Eurycanthinae</taxon>
        <taxon>Dryococelus</taxon>
    </lineage>
</organism>
<proteinExistence type="predicted"/>
<dbReference type="EMBL" id="JARBHB010000004">
    <property type="protein sequence ID" value="KAJ8886122.1"/>
    <property type="molecule type" value="Genomic_DNA"/>
</dbReference>